<sequence>MDATISEQILLRDTQGGSENPAIFGESLSRLIVPWARKTYASRNDDVLAFAREGERVKVTLLGAIAAVEEGIFDKIRSFLDHRTPELQALYALVNFLSSLGRCALAVWGDDAPRAKLEGDTLMYRRAFDIFQEELLERWGSRFLLAGHLGGGLPFLSYVLSCDPPGKMVLKVNTEKYETQHTSPDCACDFIKPSAEEVYDLLRKGKLPVVSFDGSKLSVCSATPRSYVSISHVWADGVGSNTEKGLPLCQVKRISGHARALSEGGWFWMDSLCIPSDEKMRTEAVRLMGKTYKEAGQVVAFDSGVRAHCSRASPNEDFILRIATSGWMRRVWTLQEGMFARELYFEHADGLIDCTAFNGPAYDIALHSIPLLEHRPRDDQLRRFERAMQEVATRTLNDVIGLLRYRSVSKPEDEPVAISDMLGVPSAMLVDFPTRDERMRALLLHLRTFHRTTILNGWWCERLPLANFTWAPATLTQVLWPDDPKETRMVECTEEGAFAEFSVVHFPPVELGVNFGVVVFMDDDEDGDDLEPQGVTVTTSAMPPGSRRIFHVALSPYLFRAHNVEKLVVNAVLLGRSLDSHRLDGGGVTAVMAEFPQRNNDTSSALSGSEAHLHCKFVTIGSATDGLPGIAESMHSRDYWAHVAGREIVYGKVRVT</sequence>
<accession>A0A060SCS2</accession>
<organism evidence="2 3">
    <name type="scientific">Pycnoporus cinnabarinus</name>
    <name type="common">Cinnabar-red polypore</name>
    <name type="synonym">Trametes cinnabarina</name>
    <dbReference type="NCBI Taxonomy" id="5643"/>
    <lineage>
        <taxon>Eukaryota</taxon>
        <taxon>Fungi</taxon>
        <taxon>Dikarya</taxon>
        <taxon>Basidiomycota</taxon>
        <taxon>Agaricomycotina</taxon>
        <taxon>Agaricomycetes</taxon>
        <taxon>Polyporales</taxon>
        <taxon>Polyporaceae</taxon>
        <taxon>Trametes</taxon>
    </lineage>
</organism>
<dbReference type="Pfam" id="PF06985">
    <property type="entry name" value="HET"/>
    <property type="match status" value="1"/>
</dbReference>
<gene>
    <name evidence="2" type="ORF">BN946_scf184970.g12</name>
</gene>
<evidence type="ECO:0000313" key="2">
    <source>
        <dbReference type="EMBL" id="CDO72160.1"/>
    </source>
</evidence>
<dbReference type="OrthoDB" id="2426273at2759"/>
<keyword evidence="3" id="KW-1185">Reference proteome</keyword>
<dbReference type="STRING" id="5643.A0A060SCS2"/>
<protein>
    <recommendedName>
        <fullName evidence="1">Heterokaryon incompatibility domain-containing protein</fullName>
    </recommendedName>
</protein>
<dbReference type="InterPro" id="IPR010730">
    <property type="entry name" value="HET"/>
</dbReference>
<dbReference type="PANTHER" id="PTHR39596:SF2">
    <property type="entry name" value="HET DOMAIN PROTEIN (AFU_ORTHOLOGUE AFUA_1G17550)-RELATED"/>
    <property type="match status" value="1"/>
</dbReference>
<feature type="domain" description="Heterokaryon incompatibility" evidence="1">
    <location>
        <begin position="227"/>
        <end position="301"/>
    </location>
</feature>
<dbReference type="Proteomes" id="UP000029665">
    <property type="component" value="Unassembled WGS sequence"/>
</dbReference>
<dbReference type="AlphaFoldDB" id="A0A060SCS2"/>
<evidence type="ECO:0000259" key="1">
    <source>
        <dbReference type="Pfam" id="PF06985"/>
    </source>
</evidence>
<comment type="caution">
    <text evidence="2">The sequence shown here is derived from an EMBL/GenBank/DDBJ whole genome shotgun (WGS) entry which is preliminary data.</text>
</comment>
<name>A0A060SCS2_PYCCI</name>
<dbReference type="HOGENOM" id="CLU_009388_4_1_1"/>
<proteinExistence type="predicted"/>
<reference evidence="2" key="1">
    <citation type="submission" date="2014-01" db="EMBL/GenBank/DDBJ databases">
        <title>The genome of the white-rot fungus Pycnoporus cinnabarinus: a basidiomycete model with a versatile arsenal for lignocellulosic biomass breakdown.</title>
        <authorList>
            <person name="Levasseur A."/>
            <person name="Lomascolo A."/>
            <person name="Ruiz-Duenas F.J."/>
            <person name="Uzan E."/>
            <person name="Piumi F."/>
            <person name="Kues U."/>
            <person name="Ram A.F.J."/>
            <person name="Murat C."/>
            <person name="Haon M."/>
            <person name="Benoit I."/>
            <person name="Arfi Y."/>
            <person name="Chevret D."/>
            <person name="Drula E."/>
            <person name="Kwon M.J."/>
            <person name="Gouret P."/>
            <person name="Lesage-Meessen L."/>
            <person name="Lombard V."/>
            <person name="Mariette J."/>
            <person name="Noirot C."/>
            <person name="Park J."/>
            <person name="Patyshakuliyeva A."/>
            <person name="Wieneger R.A.B."/>
            <person name="Wosten H.A.B."/>
            <person name="Martin F."/>
            <person name="Coutinho P.M."/>
            <person name="de Vries R."/>
            <person name="Martinez A.T."/>
            <person name="Klopp C."/>
            <person name="Pontarotti P."/>
            <person name="Henrissat B."/>
            <person name="Record E."/>
        </authorList>
    </citation>
    <scope>NUCLEOTIDE SEQUENCE [LARGE SCALE GENOMIC DNA]</scope>
    <source>
        <strain evidence="2">BRFM137</strain>
    </source>
</reference>
<dbReference type="OMA" id="ACICTED"/>
<dbReference type="PANTHER" id="PTHR39596">
    <property type="match status" value="1"/>
</dbReference>
<evidence type="ECO:0000313" key="3">
    <source>
        <dbReference type="Proteomes" id="UP000029665"/>
    </source>
</evidence>
<dbReference type="EMBL" id="CCBP010000111">
    <property type="protein sequence ID" value="CDO72160.1"/>
    <property type="molecule type" value="Genomic_DNA"/>
</dbReference>